<evidence type="ECO:0000313" key="16">
    <source>
        <dbReference type="Proteomes" id="UP000236642"/>
    </source>
</evidence>
<dbReference type="EC" id="5.2.1.8" evidence="3 11"/>
<evidence type="ECO:0000313" key="15">
    <source>
        <dbReference type="EMBL" id="GBD09978.1"/>
    </source>
</evidence>
<dbReference type="GO" id="GO:0043335">
    <property type="term" value="P:protein unfolding"/>
    <property type="evidence" value="ECO:0007669"/>
    <property type="project" value="TreeGrafter"/>
</dbReference>
<protein>
    <recommendedName>
        <fullName evidence="4 11">Trigger factor</fullName>
        <shortName evidence="11">TF</shortName>
        <ecNumber evidence="3 11">5.2.1.8</ecNumber>
    </recommendedName>
    <alternativeName>
        <fullName evidence="10 11">PPIase</fullName>
    </alternativeName>
</protein>
<dbReference type="GO" id="GO:0005737">
    <property type="term" value="C:cytoplasm"/>
    <property type="evidence" value="ECO:0007669"/>
    <property type="project" value="UniProtKB-SubCell"/>
</dbReference>
<dbReference type="InterPro" id="IPR036611">
    <property type="entry name" value="Trigger_fac_ribosome-bd_sf"/>
</dbReference>
<evidence type="ECO:0000256" key="11">
    <source>
        <dbReference type="HAMAP-Rule" id="MF_00303"/>
    </source>
</evidence>
<dbReference type="Proteomes" id="UP000236642">
    <property type="component" value="Unassembled WGS sequence"/>
</dbReference>
<keyword evidence="5 11" id="KW-0132">Cell division</keyword>
<dbReference type="Gene3D" id="3.10.50.40">
    <property type="match status" value="1"/>
</dbReference>
<dbReference type="GO" id="GO:0051083">
    <property type="term" value="P:'de novo' cotranslational protein folding"/>
    <property type="evidence" value="ECO:0007669"/>
    <property type="project" value="TreeGrafter"/>
</dbReference>
<dbReference type="GO" id="GO:0043022">
    <property type="term" value="F:ribosome binding"/>
    <property type="evidence" value="ECO:0007669"/>
    <property type="project" value="TreeGrafter"/>
</dbReference>
<dbReference type="GO" id="GO:0003755">
    <property type="term" value="F:peptidyl-prolyl cis-trans isomerase activity"/>
    <property type="evidence" value="ECO:0007669"/>
    <property type="project" value="UniProtKB-UniRule"/>
</dbReference>
<comment type="similarity">
    <text evidence="2 11">Belongs to the FKBP-type PPIase family. Tig subfamily.</text>
</comment>
<evidence type="ECO:0000256" key="3">
    <source>
        <dbReference type="ARBA" id="ARBA00013194"/>
    </source>
</evidence>
<dbReference type="PANTHER" id="PTHR30560:SF3">
    <property type="entry name" value="TRIGGER FACTOR-LIKE PROTEIN TIG, CHLOROPLASTIC"/>
    <property type="match status" value="1"/>
</dbReference>
<dbReference type="NCBIfam" id="TIGR00115">
    <property type="entry name" value="tig"/>
    <property type="match status" value="1"/>
</dbReference>
<accession>A0A2H5Y9D3</accession>
<dbReference type="Pfam" id="PF05698">
    <property type="entry name" value="Trigger_C"/>
    <property type="match status" value="1"/>
</dbReference>
<keyword evidence="8 11" id="KW-0413">Isomerase</keyword>
<evidence type="ECO:0000256" key="9">
    <source>
        <dbReference type="ARBA" id="ARBA00023306"/>
    </source>
</evidence>
<dbReference type="InterPro" id="IPR005215">
    <property type="entry name" value="Trig_fac"/>
</dbReference>
<dbReference type="Pfam" id="PF05697">
    <property type="entry name" value="Trigger_N"/>
    <property type="match status" value="1"/>
</dbReference>
<dbReference type="GO" id="GO:0044183">
    <property type="term" value="F:protein folding chaperone"/>
    <property type="evidence" value="ECO:0007669"/>
    <property type="project" value="TreeGrafter"/>
</dbReference>
<comment type="caution">
    <text evidence="15">The sequence shown here is derived from an EMBL/GenBank/DDBJ whole genome shotgun (WGS) entry which is preliminary data.</text>
</comment>
<evidence type="ECO:0000256" key="1">
    <source>
        <dbReference type="ARBA" id="ARBA00000971"/>
    </source>
</evidence>
<keyword evidence="11" id="KW-0963">Cytoplasm</keyword>
<proteinExistence type="inferred from homology"/>
<evidence type="ECO:0000256" key="4">
    <source>
        <dbReference type="ARBA" id="ARBA00016902"/>
    </source>
</evidence>
<evidence type="ECO:0000256" key="12">
    <source>
        <dbReference type="SAM" id="MobiDB-lite"/>
    </source>
</evidence>
<keyword evidence="7 11" id="KW-0143">Chaperone</keyword>
<dbReference type="HAMAP" id="MF_00303">
    <property type="entry name" value="Trigger_factor_Tig"/>
    <property type="match status" value="1"/>
</dbReference>
<dbReference type="InterPro" id="IPR027304">
    <property type="entry name" value="Trigger_fact/SurA_dom_sf"/>
</dbReference>
<dbReference type="InterPro" id="IPR008880">
    <property type="entry name" value="Trigger_fac_C"/>
</dbReference>
<evidence type="ECO:0000256" key="5">
    <source>
        <dbReference type="ARBA" id="ARBA00022618"/>
    </source>
</evidence>
<comment type="domain">
    <text evidence="11">Consists of 3 domains; the N-terminus binds the ribosome, the middle domain has PPIase activity, while the C-terminus has intrinsic chaperone activity on its own.</text>
</comment>
<dbReference type="Gene3D" id="1.10.3120.10">
    <property type="entry name" value="Trigger factor, C-terminal domain"/>
    <property type="match status" value="1"/>
</dbReference>
<feature type="domain" description="Trigger factor ribosome-binding bacterial" evidence="13">
    <location>
        <begin position="1"/>
        <end position="142"/>
    </location>
</feature>
<comment type="subcellular location">
    <subcellularLocation>
        <location evidence="11">Cytoplasm</location>
    </subcellularLocation>
    <text evidence="11">About half TF is bound to the ribosome near the polypeptide exit tunnel while the other half is free in the cytoplasm.</text>
</comment>
<feature type="domain" description="Trigger factor C-terminal" evidence="14">
    <location>
        <begin position="253"/>
        <end position="412"/>
    </location>
</feature>
<evidence type="ECO:0000256" key="8">
    <source>
        <dbReference type="ARBA" id="ARBA00023235"/>
    </source>
</evidence>
<comment type="function">
    <text evidence="11">Involved in protein export. Acts as a chaperone by maintaining the newly synthesized protein in an open conformation. Functions as a peptidyl-prolyl cis-trans isomerase.</text>
</comment>
<gene>
    <name evidence="11 15" type="primary">tig</name>
    <name evidence="15" type="ORF">HRbin22_02241</name>
</gene>
<evidence type="ECO:0000259" key="14">
    <source>
        <dbReference type="Pfam" id="PF05698"/>
    </source>
</evidence>
<dbReference type="SUPFAM" id="SSF102735">
    <property type="entry name" value="Trigger factor ribosome-binding domain"/>
    <property type="match status" value="1"/>
</dbReference>
<dbReference type="SUPFAM" id="SSF109998">
    <property type="entry name" value="Triger factor/SurA peptide-binding domain-like"/>
    <property type="match status" value="1"/>
</dbReference>
<dbReference type="SUPFAM" id="SSF54534">
    <property type="entry name" value="FKBP-like"/>
    <property type="match status" value="1"/>
</dbReference>
<organism evidence="15 16">
    <name type="scientific">Candidatus Thermoflexus japonica</name>
    <dbReference type="NCBI Taxonomy" id="2035417"/>
    <lineage>
        <taxon>Bacteria</taxon>
        <taxon>Bacillati</taxon>
        <taxon>Chloroflexota</taxon>
        <taxon>Thermoflexia</taxon>
        <taxon>Thermoflexales</taxon>
        <taxon>Thermoflexaceae</taxon>
        <taxon>Thermoflexus</taxon>
    </lineage>
</organism>
<dbReference type="PIRSF" id="PIRSF003095">
    <property type="entry name" value="Trigger_factor"/>
    <property type="match status" value="1"/>
</dbReference>
<dbReference type="InterPro" id="IPR008881">
    <property type="entry name" value="Trigger_fac_ribosome-bd_bac"/>
</dbReference>
<dbReference type="AlphaFoldDB" id="A0A2H5Y9D3"/>
<keyword evidence="6 11" id="KW-0697">Rotamase</keyword>
<dbReference type="Gene3D" id="3.30.70.1050">
    <property type="entry name" value="Trigger factor ribosome-binding domain"/>
    <property type="match status" value="1"/>
</dbReference>
<dbReference type="GO" id="GO:0051301">
    <property type="term" value="P:cell division"/>
    <property type="evidence" value="ECO:0007669"/>
    <property type="project" value="UniProtKB-KW"/>
</dbReference>
<dbReference type="InterPro" id="IPR046357">
    <property type="entry name" value="PPIase_dom_sf"/>
</dbReference>
<evidence type="ECO:0000256" key="2">
    <source>
        <dbReference type="ARBA" id="ARBA00005464"/>
    </source>
</evidence>
<dbReference type="GO" id="GO:0015031">
    <property type="term" value="P:protein transport"/>
    <property type="evidence" value="ECO:0007669"/>
    <property type="project" value="UniProtKB-UniRule"/>
</dbReference>
<reference evidence="16" key="1">
    <citation type="submission" date="2017-09" db="EMBL/GenBank/DDBJ databases">
        <title>Metaegenomics of thermophilic ammonia-oxidizing enrichment culture.</title>
        <authorList>
            <person name="Kato S."/>
            <person name="Suzuki K."/>
        </authorList>
    </citation>
    <scope>NUCLEOTIDE SEQUENCE [LARGE SCALE GENOMIC DNA]</scope>
</reference>
<evidence type="ECO:0000256" key="10">
    <source>
        <dbReference type="ARBA" id="ARBA00029986"/>
    </source>
</evidence>
<evidence type="ECO:0000256" key="7">
    <source>
        <dbReference type="ARBA" id="ARBA00023186"/>
    </source>
</evidence>
<keyword evidence="9 11" id="KW-0131">Cell cycle</keyword>
<dbReference type="PANTHER" id="PTHR30560">
    <property type="entry name" value="TRIGGER FACTOR CHAPERONE AND PEPTIDYL-PROLYL CIS/TRANS ISOMERASE"/>
    <property type="match status" value="1"/>
</dbReference>
<evidence type="ECO:0000259" key="13">
    <source>
        <dbReference type="Pfam" id="PF05697"/>
    </source>
</evidence>
<comment type="catalytic activity">
    <reaction evidence="1 11">
        <text>[protein]-peptidylproline (omega=180) = [protein]-peptidylproline (omega=0)</text>
        <dbReference type="Rhea" id="RHEA:16237"/>
        <dbReference type="Rhea" id="RHEA-COMP:10747"/>
        <dbReference type="Rhea" id="RHEA-COMP:10748"/>
        <dbReference type="ChEBI" id="CHEBI:83833"/>
        <dbReference type="ChEBI" id="CHEBI:83834"/>
        <dbReference type="EC" id="5.2.1.8"/>
    </reaction>
</comment>
<sequence>MRITTETLPQRQVALTIEVDPERVEKAMRQVARRFAERYDIPGFRRGKAPYEIVVRTFGREVIFEEAVEVLSQEVYREALDQLGLDPYGPGHLERVDPEPLTFRVIVPLKPEVRLGDYRSLRLPYEPPEPTEEEVMEVLERLRRDHAIIEPLSEGVAEPGMMVTVALQARDAEGKVVLEDEVSFVLGQEAPPLPGLEERIAGMALNETRTFELPWPGDESRVLQVEATLTGISRYLLPDLDDALAQTVGDFETLEELRAKIRQDLAAHKRRQYDSEYAERALEVLVDQAEVEFPPQMLEEEIDDLVKDLENSLRRRGKDLESYLKERNQTMEALREELRPHAERRIRRGLVLYQLAQEEGLSVPEEVVEREAQAFRQQAQVSEETWRHLGREVSATIRSRLLARRALERLVEIARGDLAVPGETEPAGEAEAPVVEGASPPGASE</sequence>
<evidence type="ECO:0000256" key="6">
    <source>
        <dbReference type="ARBA" id="ARBA00023110"/>
    </source>
</evidence>
<name>A0A2H5Y9D3_9CHLR</name>
<feature type="region of interest" description="Disordered" evidence="12">
    <location>
        <begin position="419"/>
        <end position="445"/>
    </location>
</feature>
<dbReference type="EMBL" id="BEHY01000088">
    <property type="protein sequence ID" value="GBD09978.1"/>
    <property type="molecule type" value="Genomic_DNA"/>
</dbReference>
<dbReference type="InterPro" id="IPR037041">
    <property type="entry name" value="Trigger_fac_C_sf"/>
</dbReference>